<dbReference type="AlphaFoldDB" id="F4WSK8"/>
<sequence length="130" mass="14085">MKSFRFFGPTRETTEEGDDVRESREGERTAVPGGNRQVVSRQLVSCGVRVFEVTKKACELRNAGSGSIAHLHLRTLMIAASVHGRANSANLLDSLGAATMDRQHGPYGVAALAMVAWRFSISTRNADVPN</sequence>
<protein>
    <submittedName>
        <fullName evidence="2">Uncharacterized protein</fullName>
    </submittedName>
</protein>
<organism evidence="3">
    <name type="scientific">Acromyrmex echinatior</name>
    <name type="common">Panamanian leafcutter ant</name>
    <name type="synonym">Acromyrmex octospinosus echinatior</name>
    <dbReference type="NCBI Taxonomy" id="103372"/>
    <lineage>
        <taxon>Eukaryota</taxon>
        <taxon>Metazoa</taxon>
        <taxon>Ecdysozoa</taxon>
        <taxon>Arthropoda</taxon>
        <taxon>Hexapoda</taxon>
        <taxon>Insecta</taxon>
        <taxon>Pterygota</taxon>
        <taxon>Neoptera</taxon>
        <taxon>Endopterygota</taxon>
        <taxon>Hymenoptera</taxon>
        <taxon>Apocrita</taxon>
        <taxon>Aculeata</taxon>
        <taxon>Formicoidea</taxon>
        <taxon>Formicidae</taxon>
        <taxon>Myrmicinae</taxon>
        <taxon>Acromyrmex</taxon>
    </lineage>
</organism>
<proteinExistence type="predicted"/>
<dbReference type="InParanoid" id="F4WSK8"/>
<dbReference type="Proteomes" id="UP000007755">
    <property type="component" value="Unassembled WGS sequence"/>
</dbReference>
<keyword evidence="3" id="KW-1185">Reference proteome</keyword>
<evidence type="ECO:0000313" key="3">
    <source>
        <dbReference type="Proteomes" id="UP000007755"/>
    </source>
</evidence>
<name>F4WSK8_ACREC</name>
<feature type="region of interest" description="Disordered" evidence="1">
    <location>
        <begin position="1"/>
        <end position="33"/>
    </location>
</feature>
<gene>
    <name evidence="2" type="ORF">G5I_08818</name>
</gene>
<evidence type="ECO:0000313" key="2">
    <source>
        <dbReference type="EMBL" id="EGI62823.1"/>
    </source>
</evidence>
<reference evidence="2" key="1">
    <citation type="submission" date="2011-02" db="EMBL/GenBank/DDBJ databases">
        <title>The genome of the leaf-cutting ant Acromyrmex echinatior suggests key adaptations to social evolution and fungus farming.</title>
        <authorList>
            <person name="Nygaard S."/>
            <person name="Zhang G."/>
        </authorList>
    </citation>
    <scope>NUCLEOTIDE SEQUENCE</scope>
</reference>
<evidence type="ECO:0000256" key="1">
    <source>
        <dbReference type="SAM" id="MobiDB-lite"/>
    </source>
</evidence>
<dbReference type="EMBL" id="GL888322">
    <property type="protein sequence ID" value="EGI62823.1"/>
    <property type="molecule type" value="Genomic_DNA"/>
</dbReference>
<accession>F4WSK8</accession>